<dbReference type="PROSITE" id="PS51007">
    <property type="entry name" value="CYTC"/>
    <property type="match status" value="1"/>
</dbReference>
<proteinExistence type="predicted"/>
<evidence type="ECO:0000313" key="7">
    <source>
        <dbReference type="Proteomes" id="UP000005324"/>
    </source>
</evidence>
<evidence type="ECO:0000256" key="3">
    <source>
        <dbReference type="ARBA" id="ARBA00023004"/>
    </source>
</evidence>
<evidence type="ECO:0000313" key="6">
    <source>
        <dbReference type="EMBL" id="EFH11917.1"/>
    </source>
</evidence>
<accession>D5RL98</accession>
<keyword evidence="1 4" id="KW-0349">Heme</keyword>
<dbReference type="Proteomes" id="UP000005324">
    <property type="component" value="Unassembled WGS sequence"/>
</dbReference>
<keyword evidence="3 4" id="KW-0408">Iron</keyword>
<evidence type="ECO:0000259" key="5">
    <source>
        <dbReference type="PROSITE" id="PS51007"/>
    </source>
</evidence>
<dbReference type="AlphaFoldDB" id="D5RL98"/>
<dbReference type="OrthoDB" id="5728201at2"/>
<dbReference type="HOGENOM" id="CLU_065353_0_0_5"/>
<keyword evidence="7" id="KW-1185">Reference proteome</keyword>
<dbReference type="RefSeq" id="WP_007004276.1">
    <property type="nucleotide sequence ID" value="NZ_GG770779.1"/>
</dbReference>
<dbReference type="EMBL" id="ADVL01000304">
    <property type="protein sequence ID" value="EFH11917.1"/>
    <property type="molecule type" value="Genomic_DNA"/>
</dbReference>
<comment type="caution">
    <text evidence="6">The sequence shown here is derived from an EMBL/GenBank/DDBJ whole genome shotgun (WGS) entry which is preliminary data.</text>
</comment>
<dbReference type="SUPFAM" id="SSF46626">
    <property type="entry name" value="Cytochrome c"/>
    <property type="match status" value="1"/>
</dbReference>
<protein>
    <submittedName>
        <fullName evidence="6">Cytochrome C</fullName>
    </submittedName>
</protein>
<dbReference type="InterPro" id="IPR009056">
    <property type="entry name" value="Cyt_c-like_dom"/>
</dbReference>
<dbReference type="GO" id="GO:0046872">
    <property type="term" value="F:metal ion binding"/>
    <property type="evidence" value="ECO:0007669"/>
    <property type="project" value="UniProtKB-KW"/>
</dbReference>
<sequence length="269" mass="28669">MRRFLPAALLWLAALFATAPGLRAAELLLTLPGGAQRLTPEALLARPDAARITVPADVAYHRAMSYRAVPLRALLGPLDGVETLEAKATDGFASQLPAALLQAGAEPWLAVEEPGAPWPALPGKSANAGPFYLVWLRPEQAGISPEQWPYALASLTAVAPPLRRWPSLGVDAGLAPDDPARRGQEVFVTQCLACHRLAGAGAAEMGPDLARPMPALAYMTEPGLRALIRDPKSVRDWPGQQMPGFSPAVLPEAELDALIAYLRHQAARR</sequence>
<organism evidence="6 7">
    <name type="scientific">Pseudoroseomonas cervicalis ATCC 49957</name>
    <dbReference type="NCBI Taxonomy" id="525371"/>
    <lineage>
        <taxon>Bacteria</taxon>
        <taxon>Pseudomonadati</taxon>
        <taxon>Pseudomonadota</taxon>
        <taxon>Alphaproteobacteria</taxon>
        <taxon>Acetobacterales</taxon>
        <taxon>Roseomonadaceae</taxon>
        <taxon>Roseomonas</taxon>
    </lineage>
</organism>
<evidence type="ECO:0000256" key="4">
    <source>
        <dbReference type="PROSITE-ProRule" id="PRU00433"/>
    </source>
</evidence>
<name>D5RL98_9PROT</name>
<feature type="domain" description="Cytochrome c" evidence="5">
    <location>
        <begin position="178"/>
        <end position="266"/>
    </location>
</feature>
<dbReference type="Pfam" id="PF00034">
    <property type="entry name" value="Cytochrom_C"/>
    <property type="match status" value="1"/>
</dbReference>
<keyword evidence="2 4" id="KW-0479">Metal-binding</keyword>
<gene>
    <name evidence="6" type="ORF">HMPREF0731_1859</name>
</gene>
<dbReference type="InterPro" id="IPR036909">
    <property type="entry name" value="Cyt_c-like_dom_sf"/>
</dbReference>
<reference evidence="6 7" key="1">
    <citation type="submission" date="2010-04" db="EMBL/GenBank/DDBJ databases">
        <authorList>
            <person name="Qin X."/>
            <person name="Bachman B."/>
            <person name="Battles P."/>
            <person name="Bell A."/>
            <person name="Bess C."/>
            <person name="Bickham C."/>
            <person name="Chaboub L."/>
            <person name="Chen D."/>
            <person name="Coyle M."/>
            <person name="Deiros D.R."/>
            <person name="Dinh H."/>
            <person name="Forbes L."/>
            <person name="Fowler G."/>
            <person name="Francisco L."/>
            <person name="Fu Q."/>
            <person name="Gubbala S."/>
            <person name="Hale W."/>
            <person name="Han Y."/>
            <person name="Hemphill L."/>
            <person name="Highlander S.K."/>
            <person name="Hirani K."/>
            <person name="Hogues M."/>
            <person name="Jackson L."/>
            <person name="Jakkamsetti A."/>
            <person name="Javaid M."/>
            <person name="Jiang H."/>
            <person name="Korchina V."/>
            <person name="Kovar C."/>
            <person name="Lara F."/>
            <person name="Lee S."/>
            <person name="Mata R."/>
            <person name="Mathew T."/>
            <person name="Moen C."/>
            <person name="Morales K."/>
            <person name="Munidasa M."/>
            <person name="Nazareth L."/>
            <person name="Ngo R."/>
            <person name="Nguyen L."/>
            <person name="Okwuonu G."/>
            <person name="Ongeri F."/>
            <person name="Patil S."/>
            <person name="Petrosino J."/>
            <person name="Pham C."/>
            <person name="Pham P."/>
            <person name="Pu L.-L."/>
            <person name="Puazo M."/>
            <person name="Raj R."/>
            <person name="Reid J."/>
            <person name="Rouhana J."/>
            <person name="Saada N."/>
            <person name="Shang Y."/>
            <person name="Simmons D."/>
            <person name="Thornton R."/>
            <person name="Warren J."/>
            <person name="Weissenberger G."/>
            <person name="Zhang J."/>
            <person name="Zhang L."/>
            <person name="Zhou C."/>
            <person name="Zhu D."/>
            <person name="Muzny D."/>
            <person name="Worley K."/>
            <person name="Gibbs R."/>
        </authorList>
    </citation>
    <scope>NUCLEOTIDE SEQUENCE [LARGE SCALE GENOMIC DNA]</scope>
    <source>
        <strain evidence="6 7">ATCC 49957</strain>
    </source>
</reference>
<dbReference type="GO" id="GO:0020037">
    <property type="term" value="F:heme binding"/>
    <property type="evidence" value="ECO:0007669"/>
    <property type="project" value="InterPro"/>
</dbReference>
<dbReference type="Gene3D" id="1.10.760.10">
    <property type="entry name" value="Cytochrome c-like domain"/>
    <property type="match status" value="1"/>
</dbReference>
<evidence type="ECO:0000256" key="1">
    <source>
        <dbReference type="ARBA" id="ARBA00022617"/>
    </source>
</evidence>
<evidence type="ECO:0000256" key="2">
    <source>
        <dbReference type="ARBA" id="ARBA00022723"/>
    </source>
</evidence>
<dbReference type="GO" id="GO:0009055">
    <property type="term" value="F:electron transfer activity"/>
    <property type="evidence" value="ECO:0007669"/>
    <property type="project" value="InterPro"/>
</dbReference>